<dbReference type="GO" id="GO:0008270">
    <property type="term" value="F:zinc ion binding"/>
    <property type="evidence" value="ECO:0007669"/>
    <property type="project" value="UniProtKB-UniRule"/>
</dbReference>
<dbReference type="GO" id="GO:0005634">
    <property type="term" value="C:nucleus"/>
    <property type="evidence" value="ECO:0007669"/>
    <property type="project" value="UniProtKB-SubCell"/>
</dbReference>
<keyword evidence="1" id="KW-0479">Metal-binding</keyword>
<keyword evidence="1" id="KW-0539">Nucleus</keyword>
<dbReference type="Proteomes" id="UP001341281">
    <property type="component" value="Chromosome 06"/>
</dbReference>
<reference evidence="3 4" key="1">
    <citation type="submission" date="2024-02" db="EMBL/GenBank/DDBJ databases">
        <title>High-quality chromosome-scale genome assembly of Pensacola bahiagrass (Paspalum notatum Flugge var. saurae).</title>
        <authorList>
            <person name="Vega J.M."/>
            <person name="Podio M."/>
            <person name="Orjuela J."/>
            <person name="Siena L.A."/>
            <person name="Pessino S.C."/>
            <person name="Combes M.C."/>
            <person name="Mariac C."/>
            <person name="Albertini E."/>
            <person name="Pupilli F."/>
            <person name="Ortiz J.P.A."/>
            <person name="Leblanc O."/>
        </authorList>
    </citation>
    <scope>NUCLEOTIDE SEQUENCE [LARGE SCALE GENOMIC DNA]</scope>
    <source>
        <strain evidence="3">R1</strain>
        <tissue evidence="3">Leaf</tissue>
    </source>
</reference>
<proteinExistence type="inferred from homology"/>
<organism evidence="3 4">
    <name type="scientific">Paspalum notatum var. saurae</name>
    <dbReference type="NCBI Taxonomy" id="547442"/>
    <lineage>
        <taxon>Eukaryota</taxon>
        <taxon>Viridiplantae</taxon>
        <taxon>Streptophyta</taxon>
        <taxon>Embryophyta</taxon>
        <taxon>Tracheophyta</taxon>
        <taxon>Spermatophyta</taxon>
        <taxon>Magnoliopsida</taxon>
        <taxon>Liliopsida</taxon>
        <taxon>Poales</taxon>
        <taxon>Poaceae</taxon>
        <taxon>PACMAD clade</taxon>
        <taxon>Panicoideae</taxon>
        <taxon>Andropogonodae</taxon>
        <taxon>Paspaleae</taxon>
        <taxon>Paspalinae</taxon>
        <taxon>Paspalum</taxon>
    </lineage>
</organism>
<dbReference type="PANTHER" id="PTHR31669">
    <property type="entry name" value="PROTEIN FAR1-RELATED SEQUENCE 10-RELATED"/>
    <property type="match status" value="1"/>
</dbReference>
<dbReference type="InterPro" id="IPR031052">
    <property type="entry name" value="FHY3/FAR1"/>
</dbReference>
<dbReference type="PANTHER" id="PTHR31669:SF217">
    <property type="entry name" value="PROTEIN FAR1-RELATED SEQUENCE"/>
    <property type="match status" value="1"/>
</dbReference>
<comment type="subcellular location">
    <subcellularLocation>
        <location evidence="1">Nucleus</location>
    </subcellularLocation>
</comment>
<dbReference type="InterPro" id="IPR004330">
    <property type="entry name" value="FAR1_DNA_bnd_dom"/>
</dbReference>
<feature type="domain" description="FAR1" evidence="2">
    <location>
        <begin position="37"/>
        <end position="91"/>
    </location>
</feature>
<keyword evidence="4" id="KW-1185">Reference proteome</keyword>
<keyword evidence="1" id="KW-0863">Zinc-finger</keyword>
<evidence type="ECO:0000313" key="3">
    <source>
        <dbReference type="EMBL" id="WVZ81198.1"/>
    </source>
</evidence>
<name>A0AAQ3TX49_PASNO</name>
<gene>
    <name evidence="3" type="ORF">U9M48_028608</name>
</gene>
<comment type="similarity">
    <text evidence="1">Belongs to the FHY3/FAR1 family.</text>
</comment>
<dbReference type="Pfam" id="PF03101">
    <property type="entry name" value="FAR1"/>
    <property type="match status" value="1"/>
</dbReference>
<protein>
    <recommendedName>
        <fullName evidence="1">Protein FAR1-RELATED SEQUENCE</fullName>
    </recommendedName>
</protein>
<evidence type="ECO:0000259" key="2">
    <source>
        <dbReference type="Pfam" id="PF03101"/>
    </source>
</evidence>
<accession>A0AAQ3TX49</accession>
<keyword evidence="1" id="KW-0862">Zinc</keyword>
<comment type="function">
    <text evidence="1">Putative transcription activator involved in regulating light control of development.</text>
</comment>
<sequence length="115" mass="13544">MVPNIFIAVELMEFEDTEDAYKFYIDYANLAGFGVKREGKPRKKGEEYQEPQTKRTSFQTGCRAEVKVKYDKKKNIYFFDNVNLEHNHILQPEARMTGCMRAHKTRDEGLMNLLK</sequence>
<evidence type="ECO:0000313" key="4">
    <source>
        <dbReference type="Proteomes" id="UP001341281"/>
    </source>
</evidence>
<dbReference type="AlphaFoldDB" id="A0AAQ3TX49"/>
<evidence type="ECO:0000256" key="1">
    <source>
        <dbReference type="RuleBase" id="RU367018"/>
    </source>
</evidence>
<dbReference type="GO" id="GO:0006355">
    <property type="term" value="P:regulation of DNA-templated transcription"/>
    <property type="evidence" value="ECO:0007669"/>
    <property type="project" value="UniProtKB-UniRule"/>
</dbReference>
<dbReference type="EMBL" id="CP144750">
    <property type="protein sequence ID" value="WVZ81198.1"/>
    <property type="molecule type" value="Genomic_DNA"/>
</dbReference>